<accession>A0A2K2CKL4</accession>
<dbReference type="AlphaFoldDB" id="A0A2K2CKL4"/>
<proteinExistence type="predicted"/>
<feature type="compositionally biased region" description="Basic and acidic residues" evidence="1">
    <location>
        <begin position="17"/>
        <end position="26"/>
    </location>
</feature>
<dbReference type="EMBL" id="CM000883">
    <property type="protein sequence ID" value="PNT62566.1"/>
    <property type="molecule type" value="Genomic_DNA"/>
</dbReference>
<protein>
    <submittedName>
        <fullName evidence="2 3">Uncharacterized protein</fullName>
    </submittedName>
</protein>
<evidence type="ECO:0000256" key="1">
    <source>
        <dbReference type="SAM" id="MobiDB-lite"/>
    </source>
</evidence>
<gene>
    <name evidence="2" type="ORF">BRADI_4g05246v3</name>
</gene>
<dbReference type="Proteomes" id="UP000008810">
    <property type="component" value="Chromosome 4"/>
</dbReference>
<feature type="region of interest" description="Disordered" evidence="1">
    <location>
        <begin position="1"/>
        <end position="58"/>
    </location>
</feature>
<name>A0A2K2CKL4_BRADI</name>
<evidence type="ECO:0000313" key="4">
    <source>
        <dbReference type="Proteomes" id="UP000008810"/>
    </source>
</evidence>
<keyword evidence="4" id="KW-1185">Reference proteome</keyword>
<reference evidence="2" key="2">
    <citation type="submission" date="2017-06" db="EMBL/GenBank/DDBJ databases">
        <title>WGS assembly of Brachypodium distachyon.</title>
        <authorList>
            <consortium name="The International Brachypodium Initiative"/>
            <person name="Lucas S."/>
            <person name="Harmon-Smith M."/>
            <person name="Lail K."/>
            <person name="Tice H."/>
            <person name="Grimwood J."/>
            <person name="Bruce D."/>
            <person name="Barry K."/>
            <person name="Shu S."/>
            <person name="Lindquist E."/>
            <person name="Wang M."/>
            <person name="Pitluck S."/>
            <person name="Vogel J.P."/>
            <person name="Garvin D.F."/>
            <person name="Mockler T.C."/>
            <person name="Schmutz J."/>
            <person name="Rokhsar D."/>
            <person name="Bevan M.W."/>
        </authorList>
    </citation>
    <scope>NUCLEOTIDE SEQUENCE</scope>
    <source>
        <strain evidence="2">Bd21</strain>
    </source>
</reference>
<organism evidence="2">
    <name type="scientific">Brachypodium distachyon</name>
    <name type="common">Purple false brome</name>
    <name type="synonym">Trachynia distachya</name>
    <dbReference type="NCBI Taxonomy" id="15368"/>
    <lineage>
        <taxon>Eukaryota</taxon>
        <taxon>Viridiplantae</taxon>
        <taxon>Streptophyta</taxon>
        <taxon>Embryophyta</taxon>
        <taxon>Tracheophyta</taxon>
        <taxon>Spermatophyta</taxon>
        <taxon>Magnoliopsida</taxon>
        <taxon>Liliopsida</taxon>
        <taxon>Poales</taxon>
        <taxon>Poaceae</taxon>
        <taxon>BOP clade</taxon>
        <taxon>Pooideae</taxon>
        <taxon>Stipodae</taxon>
        <taxon>Brachypodieae</taxon>
        <taxon>Brachypodium</taxon>
    </lineage>
</organism>
<reference evidence="2 3" key="1">
    <citation type="journal article" date="2010" name="Nature">
        <title>Genome sequencing and analysis of the model grass Brachypodium distachyon.</title>
        <authorList>
            <consortium name="International Brachypodium Initiative"/>
        </authorList>
    </citation>
    <scope>NUCLEOTIDE SEQUENCE [LARGE SCALE GENOMIC DNA]</scope>
    <source>
        <strain evidence="2 3">Bd21</strain>
    </source>
</reference>
<reference evidence="3" key="3">
    <citation type="submission" date="2018-08" db="UniProtKB">
        <authorList>
            <consortium name="EnsemblPlants"/>
        </authorList>
    </citation>
    <scope>IDENTIFICATION</scope>
    <source>
        <strain evidence="3">cv. Bd21</strain>
    </source>
</reference>
<sequence length="109" mass="12294">MEQQMRGRWGATTAGGKQEHVTREGEPCETTFAQSSKRRRQQHNRPISMRGAPRGQGHRDWTLSVAWSETPCGYAQARASTNRASRQPSGGCDAKWIGRDDLHWITSQQ</sequence>
<dbReference type="Gramene" id="PNT62566">
    <property type="protein sequence ID" value="PNT62566"/>
    <property type="gene ID" value="BRADI_4g05246v3"/>
</dbReference>
<dbReference type="InParanoid" id="A0A2K2CKL4"/>
<evidence type="ECO:0000313" key="2">
    <source>
        <dbReference type="EMBL" id="PNT62566.1"/>
    </source>
</evidence>
<dbReference type="EnsemblPlants" id="PNT62566">
    <property type="protein sequence ID" value="PNT62566"/>
    <property type="gene ID" value="BRADI_4g05246v3"/>
</dbReference>
<evidence type="ECO:0000313" key="3">
    <source>
        <dbReference type="EnsemblPlants" id="PNT62566"/>
    </source>
</evidence>